<dbReference type="HOGENOM" id="CLU_288678_0_0_9"/>
<dbReference type="SMART" id="SM00267">
    <property type="entry name" value="GGDEF"/>
    <property type="match status" value="1"/>
</dbReference>
<dbReference type="Pfam" id="PF00990">
    <property type="entry name" value="GGDEF"/>
    <property type="match status" value="1"/>
</dbReference>
<dbReference type="SUPFAM" id="SSF48452">
    <property type="entry name" value="TPR-like"/>
    <property type="match status" value="1"/>
</dbReference>
<evidence type="ECO:0000313" key="4">
    <source>
        <dbReference type="Proteomes" id="UP000019426"/>
    </source>
</evidence>
<dbReference type="eggNOG" id="COG2199">
    <property type="taxonomic scope" value="Bacteria"/>
</dbReference>
<sequence>MIVLKETISSLLLNELNNNTNKIMLIKNNGKFNLEKFYSYALEIDNKKQYVFKKLKKEVVSEPFGPLFSWIKEKFLEKKDNLDSILEELNIYPTHRDIIKSYVNTGIVKRDEDILYVDYRYEKNKMYESILKIYNYYSKDKELWLLLENLNFASYSTIQWLSWFLKQNIDCNFKILATVSSFKYSDDKYQNKFDELLTDLEFNNSVLQFDDLSDNSDDEELNAIDSSYDLTTLGENFFYFFAFEESERFFKQRYKEIIDKNTRKKDSNTIDEELAHVLIRLGDINLFMSNHESAYTYYNLLFNQLVNNKKIKAYALQRLSLLNIAKIKYSAAEKQAKLSYKLADSLNDDLLKFKAYSLFFWINNTGEYRTTIGSFTYQDEMIKIAKKYNQYNMLAYFLTHSFSESSTNSNYYYEGHALAEKLDNKNCVLSAHLNTALLYSVAGEFNISILYYKKVETLLSELGDNFRLAQTYNGMGYYYMNGEQFVRANYYYDKALKLLRLNWNFDEICTTLLNKALNALLAYDYETSEKCSSILLSVISVLKLDRLRMTTIDRIYGLVSLINFYLGNIYKCYTFISKIDITKEILSNHQHDDELFLYNFVQGLLFRHEGKTEESLRYFSKANEYMSFIKGSLQCLYPKFILEYSITLASVGKILESGSLRSKGINYCLERNQKFYLSILNSKPPVKHGLGSNLSNLSWVIEAAKQQNTIDSLNNKMNEINFYRLYQEILSSGYDKDKVVASSIDLLHNRFSLDYSLLVFHEDSTNTVVYSHNNIELSNEDLFNYTKIIKSIKEPYVTGENVVNLKLRNFFQHIIDDKLQSLICIPIINDNKLTASFICLTKIDTTLINSKIVLDEDNLKTISLIVKQFIETLKRIEGQEKLLRIASTDMLTGLYNRQSFFNTINKLIENQQNYTEKKPICLFYIDLDNFKYYNDTFGHNIGDSVLIWFGEILQTLVGKDDFAIRYGGDEFLLFFNNCSLEKAKSIGDKLYEKLESVEGFKEKICDFLEKDIYIPNDKLLSCSIGITEDTLSKDLDVIKLVDKADKSLYTAKKSGKHHYVINRN</sequence>
<dbReference type="Gene3D" id="3.30.70.270">
    <property type="match status" value="1"/>
</dbReference>
<dbReference type="CDD" id="cd01949">
    <property type="entry name" value="GGDEF"/>
    <property type="match status" value="1"/>
</dbReference>
<reference evidence="3 4" key="1">
    <citation type="submission" date="2013-11" db="EMBL/GenBank/DDBJ databases">
        <title>Complete genome sequence of Clostridum sp. M2/40.</title>
        <authorList>
            <person name="Wibberg D."/>
            <person name="Puehler A."/>
            <person name="Schlueter A."/>
        </authorList>
    </citation>
    <scope>NUCLEOTIDE SEQUENCE [LARGE SCALE GENOMIC DNA]</scope>
    <source>
        <strain evidence="4">M2/40</strain>
    </source>
</reference>
<dbReference type="Proteomes" id="UP000019426">
    <property type="component" value="Chromosome M2/40_rep2"/>
</dbReference>
<dbReference type="KEGG" id="clt:CM240_3303"/>
<dbReference type="SUPFAM" id="SSF55073">
    <property type="entry name" value="Nucleotide cyclase"/>
    <property type="match status" value="1"/>
</dbReference>
<feature type="domain" description="GGDEF" evidence="2">
    <location>
        <begin position="918"/>
        <end position="1064"/>
    </location>
</feature>
<dbReference type="OrthoDB" id="9813903at2"/>
<dbReference type="PATRIC" id="fig|1216932.3.peg.3277"/>
<dbReference type="InterPro" id="IPR050469">
    <property type="entry name" value="Diguanylate_Cyclase"/>
</dbReference>
<dbReference type="InterPro" id="IPR019734">
    <property type="entry name" value="TPR_rpt"/>
</dbReference>
<keyword evidence="4" id="KW-1185">Reference proteome</keyword>
<dbReference type="Gene3D" id="1.25.40.10">
    <property type="entry name" value="Tetratricopeptide repeat domain"/>
    <property type="match status" value="1"/>
</dbReference>
<dbReference type="InterPro" id="IPR043128">
    <property type="entry name" value="Rev_trsase/Diguanyl_cyclase"/>
</dbReference>
<evidence type="ECO:0000256" key="1">
    <source>
        <dbReference type="PROSITE-ProRule" id="PRU00339"/>
    </source>
</evidence>
<dbReference type="AlphaFoldDB" id="W6SKL0"/>
<dbReference type="NCBIfam" id="TIGR00254">
    <property type="entry name" value="GGDEF"/>
    <property type="match status" value="1"/>
</dbReference>
<gene>
    <name evidence="3" type="ORF">CM240_3303</name>
</gene>
<dbReference type="PROSITE" id="PS50887">
    <property type="entry name" value="GGDEF"/>
    <property type="match status" value="1"/>
</dbReference>
<protein>
    <recommendedName>
        <fullName evidence="2">GGDEF domain-containing protein</fullName>
    </recommendedName>
</protein>
<dbReference type="STRING" id="1216932.CM240_3303"/>
<name>W6SKL0_9CLOT</name>
<accession>W6SKL0</accession>
<evidence type="ECO:0000259" key="2">
    <source>
        <dbReference type="PROSITE" id="PS50887"/>
    </source>
</evidence>
<keyword evidence="1" id="KW-0802">TPR repeat</keyword>
<dbReference type="RefSeq" id="WP_044040595.1">
    <property type="nucleotide sequence ID" value="NZ_HG917869.1"/>
</dbReference>
<feature type="repeat" description="TPR" evidence="1">
    <location>
        <begin position="469"/>
        <end position="502"/>
    </location>
</feature>
<organism evidence="3 4">
    <name type="scientific">Clostridium bornimense</name>
    <dbReference type="NCBI Taxonomy" id="1216932"/>
    <lineage>
        <taxon>Bacteria</taxon>
        <taxon>Bacillati</taxon>
        <taxon>Bacillota</taxon>
        <taxon>Clostridia</taxon>
        <taxon>Eubacteriales</taxon>
        <taxon>Clostridiaceae</taxon>
        <taxon>Clostridium</taxon>
    </lineage>
</organism>
<dbReference type="eggNOG" id="COG0457">
    <property type="taxonomic scope" value="Bacteria"/>
</dbReference>
<dbReference type="PANTHER" id="PTHR45138">
    <property type="entry name" value="REGULATORY COMPONENTS OF SENSORY TRANSDUCTION SYSTEM"/>
    <property type="match status" value="1"/>
</dbReference>
<dbReference type="InterPro" id="IPR029787">
    <property type="entry name" value="Nucleotide_cyclase"/>
</dbReference>
<dbReference type="PANTHER" id="PTHR45138:SF9">
    <property type="entry name" value="DIGUANYLATE CYCLASE DGCM-RELATED"/>
    <property type="match status" value="1"/>
</dbReference>
<dbReference type="PROSITE" id="PS50005">
    <property type="entry name" value="TPR"/>
    <property type="match status" value="1"/>
</dbReference>
<evidence type="ECO:0000313" key="3">
    <source>
        <dbReference type="EMBL" id="CDM70420.1"/>
    </source>
</evidence>
<dbReference type="EMBL" id="HG917869">
    <property type="protein sequence ID" value="CDM70420.1"/>
    <property type="molecule type" value="Genomic_DNA"/>
</dbReference>
<proteinExistence type="predicted"/>
<dbReference type="InterPro" id="IPR000160">
    <property type="entry name" value="GGDEF_dom"/>
</dbReference>
<dbReference type="GO" id="GO:0052621">
    <property type="term" value="F:diguanylate cyclase activity"/>
    <property type="evidence" value="ECO:0007669"/>
    <property type="project" value="TreeGrafter"/>
</dbReference>
<dbReference type="InterPro" id="IPR011990">
    <property type="entry name" value="TPR-like_helical_dom_sf"/>
</dbReference>